<dbReference type="Pfam" id="PF03845">
    <property type="entry name" value="Spore_permease"/>
    <property type="match status" value="1"/>
</dbReference>
<feature type="transmembrane region" description="Helical" evidence="8">
    <location>
        <begin position="189"/>
        <end position="206"/>
    </location>
</feature>
<keyword evidence="7 8" id="KW-0472">Membrane</keyword>
<dbReference type="PANTHER" id="PTHR34975">
    <property type="entry name" value="SPORE GERMINATION PROTEIN A2"/>
    <property type="match status" value="1"/>
</dbReference>
<keyword evidence="3" id="KW-0813">Transport</keyword>
<feature type="transmembrane region" description="Helical" evidence="8">
    <location>
        <begin position="218"/>
        <end position="239"/>
    </location>
</feature>
<keyword evidence="6 8" id="KW-1133">Transmembrane helix</keyword>
<evidence type="ECO:0000256" key="4">
    <source>
        <dbReference type="ARBA" id="ARBA00022544"/>
    </source>
</evidence>
<dbReference type="RefSeq" id="WP_205187570.1">
    <property type="nucleotide sequence ID" value="NZ_JAFBFC010000004.1"/>
</dbReference>
<dbReference type="NCBIfam" id="TIGR00912">
    <property type="entry name" value="2A0309"/>
    <property type="match status" value="1"/>
</dbReference>
<evidence type="ECO:0000313" key="10">
    <source>
        <dbReference type="Proteomes" id="UP000809829"/>
    </source>
</evidence>
<keyword evidence="10" id="KW-1185">Reference proteome</keyword>
<feature type="transmembrane region" description="Helical" evidence="8">
    <location>
        <begin position="12"/>
        <end position="30"/>
    </location>
</feature>
<reference evidence="9 10" key="1">
    <citation type="submission" date="2021-01" db="EMBL/GenBank/DDBJ databases">
        <title>Genomic Encyclopedia of Type Strains, Phase IV (KMG-IV): sequencing the most valuable type-strain genomes for metagenomic binning, comparative biology and taxonomic classification.</title>
        <authorList>
            <person name="Goeker M."/>
        </authorList>
    </citation>
    <scope>NUCLEOTIDE SEQUENCE [LARGE SCALE GENOMIC DNA]</scope>
    <source>
        <strain evidence="9 10">DSM 104297</strain>
    </source>
</reference>
<keyword evidence="5 8" id="KW-0812">Transmembrane</keyword>
<organism evidence="9 10">
    <name type="scientific">Priestia iocasae</name>
    <dbReference type="NCBI Taxonomy" id="2291674"/>
    <lineage>
        <taxon>Bacteria</taxon>
        <taxon>Bacillati</taxon>
        <taxon>Bacillota</taxon>
        <taxon>Bacilli</taxon>
        <taxon>Bacillales</taxon>
        <taxon>Bacillaceae</taxon>
        <taxon>Priestia</taxon>
    </lineage>
</organism>
<feature type="transmembrane region" description="Helical" evidence="8">
    <location>
        <begin position="268"/>
        <end position="293"/>
    </location>
</feature>
<dbReference type="EMBL" id="JAFBFC010000004">
    <property type="protein sequence ID" value="MBM7703604.1"/>
    <property type="molecule type" value="Genomic_DNA"/>
</dbReference>
<evidence type="ECO:0000256" key="6">
    <source>
        <dbReference type="ARBA" id="ARBA00022989"/>
    </source>
</evidence>
<comment type="similarity">
    <text evidence="2">Belongs to the amino acid-polyamine-organocation (APC) superfamily. Spore germination protein (SGP) (TC 2.A.3.9) family.</text>
</comment>
<feature type="transmembrane region" description="Helical" evidence="8">
    <location>
        <begin position="42"/>
        <end position="61"/>
    </location>
</feature>
<accession>A0ABS2QVV6</accession>
<evidence type="ECO:0000256" key="2">
    <source>
        <dbReference type="ARBA" id="ARBA00007998"/>
    </source>
</evidence>
<dbReference type="Gene3D" id="1.20.1740.10">
    <property type="entry name" value="Amino acid/polyamine transporter I"/>
    <property type="match status" value="1"/>
</dbReference>
<proteinExistence type="inferred from homology"/>
<evidence type="ECO:0000313" key="9">
    <source>
        <dbReference type="EMBL" id="MBM7703604.1"/>
    </source>
</evidence>
<feature type="transmembrane region" description="Helical" evidence="8">
    <location>
        <begin position="144"/>
        <end position="163"/>
    </location>
</feature>
<evidence type="ECO:0000256" key="5">
    <source>
        <dbReference type="ARBA" id="ARBA00022692"/>
    </source>
</evidence>
<evidence type="ECO:0000256" key="3">
    <source>
        <dbReference type="ARBA" id="ARBA00022448"/>
    </source>
</evidence>
<feature type="transmembrane region" description="Helical" evidence="8">
    <location>
        <begin position="305"/>
        <end position="321"/>
    </location>
</feature>
<evidence type="ECO:0000256" key="8">
    <source>
        <dbReference type="SAM" id="Phobius"/>
    </source>
</evidence>
<feature type="transmembrane region" description="Helical" evidence="8">
    <location>
        <begin position="333"/>
        <end position="355"/>
    </location>
</feature>
<gene>
    <name evidence="9" type="ORF">JOC83_002453</name>
</gene>
<comment type="subcellular location">
    <subcellularLocation>
        <location evidence="1">Membrane</location>
        <topology evidence="1">Multi-pass membrane protein</topology>
    </subcellularLocation>
</comment>
<feature type="transmembrane region" description="Helical" evidence="8">
    <location>
        <begin position="81"/>
        <end position="106"/>
    </location>
</feature>
<protein>
    <submittedName>
        <fullName evidence="9">Spore germination protein (Amino acid permease)</fullName>
    </submittedName>
</protein>
<name>A0ABS2QVV6_9BACI</name>
<sequence length="362" mass="40958">MNKTTNISTNQLFFLILQTQIGIGILALPYNLFKTAKTDGWISIIIASMIVQLLIVCYWWLTRRFPKKTLFEINIAILGRFIGNGLNIGYIIYYVLVSSVVTSLYVNVLKRWVYHVTPVFILVLLLAVVALYYAKEGLRNIGRFFVLVSVLLVIIVILLLSAYTTADIRYLFPIGQHGIKNIVSASKDGIIAMLGFEIILVLAPFVKAKSTTVLKVVSLSNFVVMLLYVYIIITCYLFFSPDEIPIVPEPVLYVLKASKFSFIERIDLVFLTVWIVSAITSLIMYVFICGMGMKVLFKKKTHRPFIPIIILMVVILSNYFASTDDLLVLLSEAVTTLSYFFIGVLPVFLLFVSFFRKGVTKS</sequence>
<evidence type="ECO:0000256" key="1">
    <source>
        <dbReference type="ARBA" id="ARBA00004141"/>
    </source>
</evidence>
<comment type="caution">
    <text evidence="9">The sequence shown here is derived from an EMBL/GenBank/DDBJ whole genome shotgun (WGS) entry which is preliminary data.</text>
</comment>
<dbReference type="Proteomes" id="UP000809829">
    <property type="component" value="Unassembled WGS sequence"/>
</dbReference>
<keyword evidence="4" id="KW-0309">Germination</keyword>
<dbReference type="PANTHER" id="PTHR34975:SF2">
    <property type="entry name" value="SPORE GERMINATION PROTEIN A2"/>
    <property type="match status" value="1"/>
</dbReference>
<dbReference type="InterPro" id="IPR004761">
    <property type="entry name" value="Spore_GerAB"/>
</dbReference>
<evidence type="ECO:0000256" key="7">
    <source>
        <dbReference type="ARBA" id="ARBA00023136"/>
    </source>
</evidence>
<feature type="transmembrane region" description="Helical" evidence="8">
    <location>
        <begin position="112"/>
        <end position="132"/>
    </location>
</feature>